<reference evidence="1 2" key="1">
    <citation type="journal article" date="2015" name="Proc. Natl. Acad. Sci. U.S.A.">
        <title>The resurrection genome of Boea hygrometrica: A blueprint for survival of dehydration.</title>
        <authorList>
            <person name="Xiao L."/>
            <person name="Yang G."/>
            <person name="Zhang L."/>
            <person name="Yang X."/>
            <person name="Zhao S."/>
            <person name="Ji Z."/>
            <person name="Zhou Q."/>
            <person name="Hu M."/>
            <person name="Wang Y."/>
            <person name="Chen M."/>
            <person name="Xu Y."/>
            <person name="Jin H."/>
            <person name="Xiao X."/>
            <person name="Hu G."/>
            <person name="Bao F."/>
            <person name="Hu Y."/>
            <person name="Wan P."/>
            <person name="Li L."/>
            <person name="Deng X."/>
            <person name="Kuang T."/>
            <person name="Xiang C."/>
            <person name="Zhu J.K."/>
            <person name="Oliver M.J."/>
            <person name="He Y."/>
        </authorList>
    </citation>
    <scope>NUCLEOTIDE SEQUENCE [LARGE SCALE GENOMIC DNA]</scope>
    <source>
        <strain evidence="2">cv. XS01</strain>
    </source>
</reference>
<protein>
    <submittedName>
        <fullName evidence="1">Uncharacterized protein</fullName>
    </submittedName>
</protein>
<organism evidence="1 2">
    <name type="scientific">Dorcoceras hygrometricum</name>
    <dbReference type="NCBI Taxonomy" id="472368"/>
    <lineage>
        <taxon>Eukaryota</taxon>
        <taxon>Viridiplantae</taxon>
        <taxon>Streptophyta</taxon>
        <taxon>Embryophyta</taxon>
        <taxon>Tracheophyta</taxon>
        <taxon>Spermatophyta</taxon>
        <taxon>Magnoliopsida</taxon>
        <taxon>eudicotyledons</taxon>
        <taxon>Gunneridae</taxon>
        <taxon>Pentapetalae</taxon>
        <taxon>asterids</taxon>
        <taxon>lamiids</taxon>
        <taxon>Lamiales</taxon>
        <taxon>Gesneriaceae</taxon>
        <taxon>Didymocarpoideae</taxon>
        <taxon>Trichosporeae</taxon>
        <taxon>Loxocarpinae</taxon>
        <taxon>Dorcoceras</taxon>
    </lineage>
</organism>
<accession>A0A2Z7C9C3</accession>
<dbReference type="AlphaFoldDB" id="A0A2Z7C9C3"/>
<dbReference type="Proteomes" id="UP000250235">
    <property type="component" value="Unassembled WGS sequence"/>
</dbReference>
<dbReference type="EMBL" id="KQ998989">
    <property type="protein sequence ID" value="KZV42591.1"/>
    <property type="molecule type" value="Genomic_DNA"/>
</dbReference>
<evidence type="ECO:0000313" key="1">
    <source>
        <dbReference type="EMBL" id="KZV42591.1"/>
    </source>
</evidence>
<name>A0A2Z7C9C3_9LAMI</name>
<evidence type="ECO:0000313" key="2">
    <source>
        <dbReference type="Proteomes" id="UP000250235"/>
    </source>
</evidence>
<keyword evidence="2" id="KW-1185">Reference proteome</keyword>
<gene>
    <name evidence="1" type="ORF">F511_29654</name>
</gene>
<proteinExistence type="predicted"/>
<sequence length="182" mass="19278">MLGSSSDGGRTAAAVASIACGAWPHAAVPSAATSRDIMRQGWSAARVDWDRTSSEIRVYSVAGASTSSFGLVGTIAFRFSASTQLLGWARIQLLIEGSAVEWRSAVDSSDESESGSVGLLLLRCFVSYPFIRQRISWKRIERQLPCVSVSISVRFRILSCWGFLGLTVGRGFDPAGGAPGGG</sequence>